<dbReference type="PANTHER" id="PTHR30461">
    <property type="entry name" value="DNA-INVERTASE FROM LAMBDOID PROPHAGE"/>
    <property type="match status" value="1"/>
</dbReference>
<gene>
    <name evidence="2" type="ORF">HC031_14750</name>
</gene>
<dbReference type="CDD" id="cd00338">
    <property type="entry name" value="Ser_Recombinase"/>
    <property type="match status" value="1"/>
</dbReference>
<evidence type="ECO:0000259" key="1">
    <source>
        <dbReference type="SMART" id="SM00857"/>
    </source>
</evidence>
<reference evidence="2 3" key="1">
    <citation type="submission" date="2020-03" db="EMBL/GenBank/DDBJ databases">
        <title>WGS of the type strain of Planosporangium spp.</title>
        <authorList>
            <person name="Thawai C."/>
        </authorList>
    </citation>
    <scope>NUCLEOTIDE SEQUENCE [LARGE SCALE GENOMIC DNA]</scope>
    <source>
        <strain evidence="2 3">TBRC 5610</strain>
    </source>
</reference>
<proteinExistence type="predicted"/>
<dbReference type="Proteomes" id="UP000722989">
    <property type="component" value="Unassembled WGS sequence"/>
</dbReference>
<dbReference type="InterPro" id="IPR050639">
    <property type="entry name" value="SSR_resolvase"/>
</dbReference>
<dbReference type="EMBL" id="JAATVY010000009">
    <property type="protein sequence ID" value="NJC70963.1"/>
    <property type="molecule type" value="Genomic_DNA"/>
</dbReference>
<keyword evidence="3" id="KW-1185">Reference proteome</keyword>
<dbReference type="InterPro" id="IPR006119">
    <property type="entry name" value="Resolv_N"/>
</dbReference>
<evidence type="ECO:0000313" key="3">
    <source>
        <dbReference type="Proteomes" id="UP000722989"/>
    </source>
</evidence>
<dbReference type="Gene3D" id="3.40.50.1390">
    <property type="entry name" value="Resolvase, N-terminal catalytic domain"/>
    <property type="match status" value="1"/>
</dbReference>
<dbReference type="InterPro" id="IPR036162">
    <property type="entry name" value="Resolvase-like_N_sf"/>
</dbReference>
<accession>A0ABX0XY51</accession>
<dbReference type="PANTHER" id="PTHR30461:SF23">
    <property type="entry name" value="DNA RECOMBINASE-RELATED"/>
    <property type="match status" value="1"/>
</dbReference>
<dbReference type="SMART" id="SM00857">
    <property type="entry name" value="Resolvase"/>
    <property type="match status" value="1"/>
</dbReference>
<protein>
    <submittedName>
        <fullName evidence="2">Recombinase family protein</fullName>
    </submittedName>
</protein>
<dbReference type="RefSeq" id="WP_167925878.1">
    <property type="nucleotide sequence ID" value="NZ_JAATVY010000009.1"/>
</dbReference>
<organism evidence="2 3">
    <name type="scientific">Planosporangium thailandense</name>
    <dbReference type="NCBI Taxonomy" id="765197"/>
    <lineage>
        <taxon>Bacteria</taxon>
        <taxon>Bacillati</taxon>
        <taxon>Actinomycetota</taxon>
        <taxon>Actinomycetes</taxon>
        <taxon>Micromonosporales</taxon>
        <taxon>Micromonosporaceae</taxon>
        <taxon>Planosporangium</taxon>
    </lineage>
</organism>
<dbReference type="Pfam" id="PF00239">
    <property type="entry name" value="Resolvase"/>
    <property type="match status" value="1"/>
</dbReference>
<name>A0ABX0XY51_9ACTN</name>
<evidence type="ECO:0000313" key="2">
    <source>
        <dbReference type="EMBL" id="NJC70963.1"/>
    </source>
</evidence>
<feature type="domain" description="Resolvase/invertase-type recombinase catalytic" evidence="1">
    <location>
        <begin position="3"/>
        <end position="135"/>
    </location>
</feature>
<sequence length="439" mass="44029">MKAAVYLRISAGRADREPDLERQRAGCLRLAGALGADVVAVYSDDGADGPAPGPDRRPAYRRLLADAGARRFGTVIAYTSGRLAQRPAEYEDLIDLAQRHGIRFAYVLPAAAEAGSALAPIVGAAGTFRRLAGELAPELRGLLADAGPAIEPFAEGVAGFVRNAMPGVRALVRQSAPAVTELSRALPAWGHATGAFLGGVAPGAPGTAALVTDVVGLATTHARFWGDVVGRLADRYLALRGLADDAGAAFAALPERARIVVVGAFDQTTTAVGVGIGAALRSHASGALPGVVRQGLAGTANAANSAASALVGAAMGVAAGVPVRLGRAVGGLGGPVRYAGARLRAEGRELAGGVAGGAESAAGFTLAAVERATGNILAGVRSGLAPPAAVGAVALPGGIAVNDLRINLYAPGELSDPATVDRVAAGVHEALNRFRREYA</sequence>
<dbReference type="SUPFAM" id="SSF53041">
    <property type="entry name" value="Resolvase-like"/>
    <property type="match status" value="1"/>
</dbReference>
<comment type="caution">
    <text evidence="2">The sequence shown here is derived from an EMBL/GenBank/DDBJ whole genome shotgun (WGS) entry which is preliminary data.</text>
</comment>